<dbReference type="Gene3D" id="3.30.565.10">
    <property type="entry name" value="Histidine kinase-like ATPase, C-terminal domain"/>
    <property type="match status" value="1"/>
</dbReference>
<dbReference type="InterPro" id="IPR036890">
    <property type="entry name" value="HATPase_C_sf"/>
</dbReference>
<keyword evidence="1" id="KW-1133">Transmembrane helix</keyword>
<dbReference type="Proteomes" id="UP001478133">
    <property type="component" value="Unassembled WGS sequence"/>
</dbReference>
<comment type="caution">
    <text evidence="3">The sequence shown here is derived from an EMBL/GenBank/DDBJ whole genome shotgun (WGS) entry which is preliminary data.</text>
</comment>
<proteinExistence type="predicted"/>
<gene>
    <name evidence="3" type="ORF">ABFO16_02900</name>
</gene>
<accession>A0ABV1HS75</accession>
<evidence type="ECO:0000313" key="3">
    <source>
        <dbReference type="EMBL" id="MEQ2565182.1"/>
    </source>
</evidence>
<keyword evidence="3" id="KW-0067">ATP-binding</keyword>
<keyword evidence="4" id="KW-1185">Reference proteome</keyword>
<dbReference type="RefSeq" id="WP_367286414.1">
    <property type="nucleotide sequence ID" value="NZ_JBBMEY010000015.1"/>
</dbReference>
<feature type="transmembrane region" description="Helical" evidence="1">
    <location>
        <begin position="48"/>
        <end position="71"/>
    </location>
</feature>
<organism evidence="3 4">
    <name type="scientific">Ruminococcoides intestinihominis</name>
    <dbReference type="NCBI Taxonomy" id="3133161"/>
    <lineage>
        <taxon>Bacteria</taxon>
        <taxon>Bacillati</taxon>
        <taxon>Bacillota</taxon>
        <taxon>Clostridia</taxon>
        <taxon>Eubacteriales</taxon>
        <taxon>Oscillospiraceae</taxon>
        <taxon>Ruminococcoides</taxon>
    </lineage>
</organism>
<dbReference type="Pfam" id="PF14501">
    <property type="entry name" value="HATPase_c_5"/>
    <property type="match status" value="1"/>
</dbReference>
<dbReference type="InterPro" id="IPR032834">
    <property type="entry name" value="NatK-like_C"/>
</dbReference>
<dbReference type="GO" id="GO:0005524">
    <property type="term" value="F:ATP binding"/>
    <property type="evidence" value="ECO:0007669"/>
    <property type="project" value="UniProtKB-KW"/>
</dbReference>
<dbReference type="PANTHER" id="PTHR40448:SF1">
    <property type="entry name" value="TWO-COMPONENT SENSOR HISTIDINE KINASE"/>
    <property type="match status" value="1"/>
</dbReference>
<name>A0ABV1HS75_9FIRM</name>
<feature type="transmembrane region" description="Helical" evidence="1">
    <location>
        <begin position="17"/>
        <end position="36"/>
    </location>
</feature>
<keyword evidence="3" id="KW-0547">Nucleotide-binding</keyword>
<dbReference type="PANTHER" id="PTHR40448">
    <property type="entry name" value="TWO-COMPONENT SENSOR HISTIDINE KINASE"/>
    <property type="match status" value="1"/>
</dbReference>
<protein>
    <submittedName>
        <fullName evidence="3">ATP-binding protein</fullName>
    </submittedName>
</protein>
<feature type="domain" description="Sensor histidine kinase NatK-like C-terminal" evidence="2">
    <location>
        <begin position="191"/>
        <end position="288"/>
    </location>
</feature>
<sequence>MSNQYSWMIDNIDIPKVWNTAIIFPILLTALTIYSVPKYYKTMHVGRVFPIAIAMFIVAFILYIAILWLFYTISKNITETNKIEEKNHILEIHNSQYKNLQHYMEETSKLRHDFKHSIHMMNILANEGNIDEIKKHLSLYEEKLNIQSPKKYCFQSSINALLNYYNNIANNENIKTNWKINIPKDILISDFDLCNLLGNICDNAIRGSNSEENEKYFNLKVDFLNNRLYIVSSNNFDGYIEKENNKYISTKKVKSGVGIFSMESVAEKYNGIAEIINNDNKFMVNVMLNNIKNK</sequence>
<dbReference type="CDD" id="cd16935">
    <property type="entry name" value="HATPase_AgrC-ComD-like"/>
    <property type="match status" value="1"/>
</dbReference>
<keyword evidence="1" id="KW-0472">Membrane</keyword>
<dbReference type="SUPFAM" id="SSF55874">
    <property type="entry name" value="ATPase domain of HSP90 chaperone/DNA topoisomerase II/histidine kinase"/>
    <property type="match status" value="1"/>
</dbReference>
<dbReference type="EMBL" id="JBBMFI010000006">
    <property type="protein sequence ID" value="MEQ2565182.1"/>
    <property type="molecule type" value="Genomic_DNA"/>
</dbReference>
<evidence type="ECO:0000256" key="1">
    <source>
        <dbReference type="SAM" id="Phobius"/>
    </source>
</evidence>
<evidence type="ECO:0000313" key="4">
    <source>
        <dbReference type="Proteomes" id="UP001478133"/>
    </source>
</evidence>
<reference evidence="3 4" key="1">
    <citation type="submission" date="2024-03" db="EMBL/GenBank/DDBJ databases">
        <title>Human intestinal bacterial collection.</title>
        <authorList>
            <person name="Pauvert C."/>
            <person name="Hitch T.C.A."/>
            <person name="Clavel T."/>
        </authorList>
    </citation>
    <scope>NUCLEOTIDE SEQUENCE [LARGE SCALE GENOMIC DNA]</scope>
    <source>
        <strain evidence="3 4">CLA-AP-H18</strain>
    </source>
</reference>
<evidence type="ECO:0000259" key="2">
    <source>
        <dbReference type="Pfam" id="PF14501"/>
    </source>
</evidence>
<keyword evidence="1" id="KW-0812">Transmembrane</keyword>